<dbReference type="PANTHER" id="PTHR42754:SF1">
    <property type="entry name" value="LIPOPROTEIN"/>
    <property type="match status" value="1"/>
</dbReference>
<dbReference type="OrthoDB" id="98274at2157"/>
<comment type="caution">
    <text evidence="1">The sequence shown here is derived from an EMBL/GenBank/DDBJ whole genome shotgun (WGS) entry which is preliminary data.</text>
</comment>
<evidence type="ECO:0000313" key="2">
    <source>
        <dbReference type="Proteomes" id="UP000053462"/>
    </source>
</evidence>
<accession>A0A117IT49</accession>
<dbReference type="EMBL" id="LLYW01000029">
    <property type="protein sequence ID" value="KUH32823.1"/>
    <property type="molecule type" value="Genomic_DNA"/>
</dbReference>
<dbReference type="STRING" id="227598.APY94_08550"/>
<dbReference type="PANTHER" id="PTHR42754">
    <property type="entry name" value="ENDOGLUCANASE"/>
    <property type="match status" value="1"/>
</dbReference>
<organism evidence="1 2">
    <name type="scientific">Thermococcus celericrescens</name>
    <dbReference type="NCBI Taxonomy" id="227598"/>
    <lineage>
        <taxon>Archaea</taxon>
        <taxon>Methanobacteriati</taxon>
        <taxon>Methanobacteriota</taxon>
        <taxon>Thermococci</taxon>
        <taxon>Thermococcales</taxon>
        <taxon>Thermococcaceae</taxon>
        <taxon>Thermococcus</taxon>
    </lineage>
</organism>
<name>A0A117IT49_9EURY</name>
<sequence>MIEWMKAYWTGRVTSLAAMPRGDIVAAGVAEKEALIRDKHGPYRAILGGGFVARLDRGGNVKWFRLIHTESRLVITDVKAVDDWEIIACGWMEERGFSDHAGVVFKFDGDGNLIWARKFYGGITDTFSALAVTRDGGAVVVGETRSFGAGVSDALVLRLDRDGNFVWWGTYGGRLWDGAESAVIDGSGRIVVAGYTYSFSEGAPNVWLLWLNDNGDVIMEKTYGTESLEKAVGIALTRGGDPVVVGKTYDPMKSRYDAWALRLNREGEPRWGLRFPGKEVKDISVSPDGDLVLGMGDFTLVGLSSGGKPQWEERLRLKRWSELDAVLANGNVLAGGKLSWEKALIASISPEGKPPGAVGWDPRMGESQCTVFEAYSNGRACFKAVPNGRLTEMKLKSWEFEPDVFGSLRELVRSRSG</sequence>
<dbReference type="InterPro" id="IPR011047">
    <property type="entry name" value="Quinoprotein_ADH-like_sf"/>
</dbReference>
<dbReference type="AlphaFoldDB" id="A0A117IT49"/>
<protein>
    <submittedName>
        <fullName evidence="1">Uncharacterized protein</fullName>
    </submittedName>
</protein>
<proteinExistence type="predicted"/>
<dbReference type="SUPFAM" id="SSF50998">
    <property type="entry name" value="Quinoprotein alcohol dehydrogenase-like"/>
    <property type="match status" value="1"/>
</dbReference>
<reference evidence="1 2" key="1">
    <citation type="submission" date="2015-10" db="EMBL/GenBank/DDBJ databases">
        <title>Draft genome sequence of Thermococcus celericrescens strain DSM 17994.</title>
        <authorList>
            <person name="Hong S.-J."/>
            <person name="Park C.-E."/>
            <person name="Shin J.-H."/>
        </authorList>
    </citation>
    <scope>NUCLEOTIDE SEQUENCE [LARGE SCALE GENOMIC DNA]</scope>
    <source>
        <strain evidence="1 2">DSM 17994</strain>
    </source>
</reference>
<keyword evidence="2" id="KW-1185">Reference proteome</keyword>
<dbReference type="Proteomes" id="UP000053462">
    <property type="component" value="Unassembled WGS sequence"/>
</dbReference>
<dbReference type="RefSeq" id="WP_058939231.1">
    <property type="nucleotide sequence ID" value="NZ_LLYW01000029.1"/>
</dbReference>
<evidence type="ECO:0000313" key="1">
    <source>
        <dbReference type="EMBL" id="KUH32823.1"/>
    </source>
</evidence>
<gene>
    <name evidence="1" type="ORF">APY94_08550</name>
</gene>